<accession>A0A401G8U0</accession>
<evidence type="ECO:0000313" key="1">
    <source>
        <dbReference type="EMBL" id="GBE78553.1"/>
    </source>
</evidence>
<dbReference type="STRING" id="139825.A0A401G8U0"/>
<keyword evidence="2" id="KW-1185">Reference proteome</keyword>
<organism evidence="1 2">
    <name type="scientific">Sparassis crispa</name>
    <dbReference type="NCBI Taxonomy" id="139825"/>
    <lineage>
        <taxon>Eukaryota</taxon>
        <taxon>Fungi</taxon>
        <taxon>Dikarya</taxon>
        <taxon>Basidiomycota</taxon>
        <taxon>Agaricomycotina</taxon>
        <taxon>Agaricomycetes</taxon>
        <taxon>Polyporales</taxon>
        <taxon>Sparassidaceae</taxon>
        <taxon>Sparassis</taxon>
    </lineage>
</organism>
<proteinExistence type="predicted"/>
<dbReference type="RefSeq" id="XP_027609466.1">
    <property type="nucleotide sequence ID" value="XM_027753665.1"/>
</dbReference>
<dbReference type="OrthoDB" id="47375at2759"/>
<name>A0A401G8U0_9APHY</name>
<dbReference type="GeneID" id="38775470"/>
<dbReference type="InParanoid" id="A0A401G8U0"/>
<protein>
    <recommendedName>
        <fullName evidence="3">Glycosyltransferase family 25 protein</fullName>
    </recommendedName>
</protein>
<evidence type="ECO:0008006" key="3">
    <source>
        <dbReference type="Google" id="ProtNLM"/>
    </source>
</evidence>
<dbReference type="EMBL" id="BFAD01000001">
    <property type="protein sequence ID" value="GBE78553.1"/>
    <property type="molecule type" value="Genomic_DNA"/>
</dbReference>
<reference evidence="1 2" key="1">
    <citation type="journal article" date="2018" name="Sci. Rep.">
        <title>Genome sequence of the cauliflower mushroom Sparassis crispa (Hanabiratake) and its association with beneficial usage.</title>
        <authorList>
            <person name="Kiyama R."/>
            <person name="Furutani Y."/>
            <person name="Kawaguchi K."/>
            <person name="Nakanishi T."/>
        </authorList>
    </citation>
    <scope>NUCLEOTIDE SEQUENCE [LARGE SCALE GENOMIC DNA]</scope>
</reference>
<dbReference type="AlphaFoldDB" id="A0A401G8U0"/>
<dbReference type="Proteomes" id="UP000287166">
    <property type="component" value="Unassembled WGS sequence"/>
</dbReference>
<comment type="caution">
    <text evidence="1">The sequence shown here is derived from an EMBL/GenBank/DDBJ whole genome shotgun (WGS) entry which is preliminary data.</text>
</comment>
<sequence>MASSPLLRLISALAMLMVLSSSYWILGFHPSVVTHAALYLPSSNRDFMTGLDGDPSPRLAQNETLGVASSIYVVSLPRRTDRRATMERLRQALSLTWTYIDAVQPDDLGVINIMNHVRTFRERSQRRHDSPGSDLVDSGRFDWINDSDFDSLPLGAANNSPASSDDLLPLTCATTNLIDGPAFSSSIPAHMVLTTAKIACWYSHLEVIRRIAQSGFTQTSRLRPGLIGPTSLDGSLHGDDVSVILEDDVDMERDIRERLLAVWHLLPREWDIVFLGHCWSNESFHSPVADNSPAQNSTSLRGVSLHPSFAPRCTHAYALTTSGARRLLLHLRHPPFAYSRAFDQALSWLVSSGRLKAFSIVPSVVVQRKIVAGDIDPGARGTGSTWRDHLLNGVF</sequence>
<gene>
    <name evidence="1" type="ORF">SCP_0114420</name>
</gene>
<evidence type="ECO:0000313" key="2">
    <source>
        <dbReference type="Proteomes" id="UP000287166"/>
    </source>
</evidence>